<proteinExistence type="predicted"/>
<dbReference type="AlphaFoldDB" id="A0A6C0HPR9"/>
<sequence>MVYTITKYTLKRAKQLGVMVKPSQNKTKKIDVFKENKKIASVGAYGMNDYPTYIINNGLSYANNRRRLYKIRHNSDRKLKWSRGWLADNLLW</sequence>
<organism evidence="1">
    <name type="scientific">viral metagenome</name>
    <dbReference type="NCBI Taxonomy" id="1070528"/>
    <lineage>
        <taxon>unclassified sequences</taxon>
        <taxon>metagenomes</taxon>
        <taxon>organismal metagenomes</taxon>
    </lineage>
</organism>
<name>A0A6C0HPR9_9ZZZZ</name>
<dbReference type="EMBL" id="MN739998">
    <property type="protein sequence ID" value="QHT82350.1"/>
    <property type="molecule type" value="Genomic_DNA"/>
</dbReference>
<evidence type="ECO:0000313" key="1">
    <source>
        <dbReference type="EMBL" id="QHT82350.1"/>
    </source>
</evidence>
<protein>
    <submittedName>
        <fullName evidence="1">Uncharacterized protein</fullName>
    </submittedName>
</protein>
<accession>A0A6C0HPR9</accession>
<reference evidence="1" key="1">
    <citation type="journal article" date="2020" name="Nature">
        <title>Giant virus diversity and host interactions through global metagenomics.</title>
        <authorList>
            <person name="Schulz F."/>
            <person name="Roux S."/>
            <person name="Paez-Espino D."/>
            <person name="Jungbluth S."/>
            <person name="Walsh D.A."/>
            <person name="Denef V.J."/>
            <person name="McMahon K.D."/>
            <person name="Konstantinidis K.T."/>
            <person name="Eloe-Fadrosh E.A."/>
            <person name="Kyrpides N.C."/>
            <person name="Woyke T."/>
        </authorList>
    </citation>
    <scope>NUCLEOTIDE SEQUENCE</scope>
    <source>
        <strain evidence="1">GVMAG-M-3300023184-161</strain>
    </source>
</reference>